<dbReference type="Proteomes" id="UP000198406">
    <property type="component" value="Unassembled WGS sequence"/>
</dbReference>
<evidence type="ECO:0000313" key="2">
    <source>
        <dbReference type="Proteomes" id="UP000198406"/>
    </source>
</evidence>
<dbReference type="OrthoDB" id="194949at2759"/>
<dbReference type="InParanoid" id="A0A1Z5KGD1"/>
<keyword evidence="2" id="KW-1185">Reference proteome</keyword>
<accession>A0A1Z5KGD1</accession>
<sequence length="206" mass="24343">MTFFLHKIYPHIIQLVHRHGAVRALSANSAPTWQRAAVRVKNTETEKNNPYLELIRDTHDPSLHLKTIEEELQGSIGKALGKQGQKIRLYVQLMQQEYQRYETLLQQTAEDQQTIRKELAEVALAYNEHRKQAIQARWELMVHRQAAGFIVNNHQHVMEHYPIAEALPIDYDDKENLPKSESTRKEKKMQQFGDQLDWWQRVGRWK</sequence>
<dbReference type="EMBL" id="BDSP01000222">
    <property type="protein sequence ID" value="GAX25185.1"/>
    <property type="molecule type" value="Genomic_DNA"/>
</dbReference>
<name>A0A1Z5KGD1_FISSO</name>
<proteinExistence type="predicted"/>
<dbReference type="AlphaFoldDB" id="A0A1Z5KGD1"/>
<evidence type="ECO:0000313" key="1">
    <source>
        <dbReference type="EMBL" id="GAX25185.1"/>
    </source>
</evidence>
<comment type="caution">
    <text evidence="1">The sequence shown here is derived from an EMBL/GenBank/DDBJ whole genome shotgun (WGS) entry which is preliminary data.</text>
</comment>
<reference evidence="1 2" key="1">
    <citation type="journal article" date="2015" name="Plant Cell">
        <title>Oil accumulation by the oleaginous diatom Fistulifera solaris as revealed by the genome and transcriptome.</title>
        <authorList>
            <person name="Tanaka T."/>
            <person name="Maeda Y."/>
            <person name="Veluchamy A."/>
            <person name="Tanaka M."/>
            <person name="Abida H."/>
            <person name="Marechal E."/>
            <person name="Bowler C."/>
            <person name="Muto M."/>
            <person name="Sunaga Y."/>
            <person name="Tanaka M."/>
            <person name="Yoshino T."/>
            <person name="Taniguchi T."/>
            <person name="Fukuda Y."/>
            <person name="Nemoto M."/>
            <person name="Matsumoto M."/>
            <person name="Wong P.S."/>
            <person name="Aburatani S."/>
            <person name="Fujibuchi W."/>
        </authorList>
    </citation>
    <scope>NUCLEOTIDE SEQUENCE [LARGE SCALE GENOMIC DNA]</scope>
    <source>
        <strain evidence="1 2">JPCC DA0580</strain>
    </source>
</reference>
<protein>
    <submittedName>
        <fullName evidence="1">Uncharacterized protein</fullName>
    </submittedName>
</protein>
<gene>
    <name evidence="1" type="ORF">FisN_16Hh022</name>
</gene>
<organism evidence="1 2">
    <name type="scientific">Fistulifera solaris</name>
    <name type="common">Oleaginous diatom</name>
    <dbReference type="NCBI Taxonomy" id="1519565"/>
    <lineage>
        <taxon>Eukaryota</taxon>
        <taxon>Sar</taxon>
        <taxon>Stramenopiles</taxon>
        <taxon>Ochrophyta</taxon>
        <taxon>Bacillariophyta</taxon>
        <taxon>Bacillariophyceae</taxon>
        <taxon>Bacillariophycidae</taxon>
        <taxon>Naviculales</taxon>
        <taxon>Naviculaceae</taxon>
        <taxon>Fistulifera</taxon>
    </lineage>
</organism>